<evidence type="ECO:0000256" key="1">
    <source>
        <dbReference type="ARBA" id="ARBA00022617"/>
    </source>
</evidence>
<evidence type="ECO:0000256" key="3">
    <source>
        <dbReference type="ARBA" id="ARBA00023004"/>
    </source>
</evidence>
<dbReference type="RefSeq" id="XP_007316445.1">
    <property type="nucleotide sequence ID" value="XM_007316383.1"/>
</dbReference>
<name>F8NRF3_SERL9</name>
<accession>F8NRF3</accession>
<dbReference type="Proteomes" id="UP000008064">
    <property type="component" value="Unassembled WGS sequence"/>
</dbReference>
<evidence type="ECO:0000259" key="4">
    <source>
        <dbReference type="PROSITE" id="PS50255"/>
    </source>
</evidence>
<gene>
    <name evidence="5" type="ORF">SERLADRAFT_347986</name>
</gene>
<reference evidence="5" key="1">
    <citation type="submission" date="2011-04" db="EMBL/GenBank/DDBJ databases">
        <title>Evolution of plant cell wall degrading machinery underlies the functional diversity of forest fungi.</title>
        <authorList>
            <consortium name="US DOE Joint Genome Institute (JGI-PGF)"/>
            <person name="Eastwood D.C."/>
            <person name="Floudas D."/>
            <person name="Binder M."/>
            <person name="Majcherczyk A."/>
            <person name="Schneider P."/>
            <person name="Aerts A."/>
            <person name="Asiegbu F.O."/>
            <person name="Baker S.E."/>
            <person name="Barry K."/>
            <person name="Bendiksby M."/>
            <person name="Blumentritt M."/>
            <person name="Coutinho P.M."/>
            <person name="Cullen D."/>
            <person name="Cullen D."/>
            <person name="Gathman A."/>
            <person name="Goodell B."/>
            <person name="Henrissat B."/>
            <person name="Ihrmark K."/>
            <person name="Kauserud H."/>
            <person name="Kohler A."/>
            <person name="LaButti K."/>
            <person name="Lapidus A."/>
            <person name="Lavin J.L."/>
            <person name="Lee Y.-H."/>
            <person name="Lindquist E."/>
            <person name="Lilly W."/>
            <person name="Lucas S."/>
            <person name="Morin E."/>
            <person name="Murat C."/>
            <person name="Oguiza J.A."/>
            <person name="Park J."/>
            <person name="Pisabarro A.G."/>
            <person name="Riley R."/>
            <person name="Rosling A."/>
            <person name="Salamov A."/>
            <person name="Schmidt O."/>
            <person name="Schmutz J."/>
            <person name="Skrede I."/>
            <person name="Stenlid J."/>
            <person name="Wiebenga A."/>
            <person name="Xie X."/>
            <person name="Kues U."/>
            <person name="Hibbett D.S."/>
            <person name="Hoffmeister D."/>
            <person name="Hogberg N."/>
            <person name="Martin F."/>
            <person name="Grigoriev I.V."/>
            <person name="Watkinson S.C."/>
        </authorList>
    </citation>
    <scope>NUCLEOTIDE SEQUENCE</scope>
    <source>
        <strain evidence="5">S7.9</strain>
    </source>
</reference>
<dbReference type="Pfam" id="PF00173">
    <property type="entry name" value="Cyt-b5"/>
    <property type="match status" value="1"/>
</dbReference>
<keyword evidence="2" id="KW-0479">Metal-binding</keyword>
<dbReference type="InterPro" id="IPR001199">
    <property type="entry name" value="Cyt_B5-like_heme/steroid-bd"/>
</dbReference>
<dbReference type="KEGG" id="sla:SERLADRAFT_347986"/>
<dbReference type="GeneID" id="18809158"/>
<evidence type="ECO:0000313" key="5">
    <source>
        <dbReference type="EMBL" id="EGO26272.1"/>
    </source>
</evidence>
<protein>
    <recommendedName>
        <fullName evidence="4">Cytochrome b5 heme-binding domain-containing protein</fullName>
    </recommendedName>
</protein>
<dbReference type="PROSITE" id="PS50255">
    <property type="entry name" value="CYTOCHROME_B5_2"/>
    <property type="match status" value="1"/>
</dbReference>
<sequence>GINTTRNISRAELQRHNKNTDAWTAIHGKVYNLTPYLIFHPGGEEVLQAAGKDGTKFFSTHLSIVLLFTLSFHSPAFTMDTHPWVKVEYILDCCLLGFLKD</sequence>
<feature type="domain" description="Cytochrome b5 heme-binding" evidence="4">
    <location>
        <begin position="5"/>
        <end position="76"/>
    </location>
</feature>
<dbReference type="OrthoDB" id="432299at2759"/>
<keyword evidence="3" id="KW-0408">Iron</keyword>
<keyword evidence="1" id="KW-0349">Heme</keyword>
<dbReference type="InterPro" id="IPR051872">
    <property type="entry name" value="Cytochrome_b5/Flavoprotein_Rdt"/>
</dbReference>
<dbReference type="GO" id="GO:0020037">
    <property type="term" value="F:heme binding"/>
    <property type="evidence" value="ECO:0007669"/>
    <property type="project" value="TreeGrafter"/>
</dbReference>
<dbReference type="Gene3D" id="3.10.120.10">
    <property type="entry name" value="Cytochrome b5-like heme/steroid binding domain"/>
    <property type="match status" value="1"/>
</dbReference>
<dbReference type="SUPFAM" id="SSF55856">
    <property type="entry name" value="Cytochrome b5-like heme/steroid binding domain"/>
    <property type="match status" value="1"/>
</dbReference>
<dbReference type="InterPro" id="IPR036400">
    <property type="entry name" value="Cyt_B5-like_heme/steroid_sf"/>
</dbReference>
<dbReference type="HOGENOM" id="CLU_102602_4_1_1"/>
<dbReference type="PANTHER" id="PTHR46237">
    <property type="entry name" value="CYTOCHROME B5 REDUCTASE 4 FAMILY MEMBER"/>
    <property type="match status" value="1"/>
</dbReference>
<dbReference type="GO" id="GO:0046872">
    <property type="term" value="F:metal ion binding"/>
    <property type="evidence" value="ECO:0007669"/>
    <property type="project" value="UniProtKB-KW"/>
</dbReference>
<dbReference type="GO" id="GO:0005737">
    <property type="term" value="C:cytoplasm"/>
    <property type="evidence" value="ECO:0007669"/>
    <property type="project" value="TreeGrafter"/>
</dbReference>
<proteinExistence type="predicted"/>
<dbReference type="PANTHER" id="PTHR46237:SF1">
    <property type="entry name" value="CYTOCHROME B5 REDUCTASE 4"/>
    <property type="match status" value="1"/>
</dbReference>
<dbReference type="AlphaFoldDB" id="F8NRF3"/>
<dbReference type="GO" id="GO:0004128">
    <property type="term" value="F:cytochrome-b5 reductase activity, acting on NAD(P)H"/>
    <property type="evidence" value="ECO:0007669"/>
    <property type="project" value="TreeGrafter"/>
</dbReference>
<dbReference type="EMBL" id="GL945432">
    <property type="protein sequence ID" value="EGO26272.1"/>
    <property type="molecule type" value="Genomic_DNA"/>
</dbReference>
<organism>
    <name type="scientific">Serpula lacrymans var. lacrymans (strain S7.9)</name>
    <name type="common">Dry rot fungus</name>
    <dbReference type="NCBI Taxonomy" id="578457"/>
    <lineage>
        <taxon>Eukaryota</taxon>
        <taxon>Fungi</taxon>
        <taxon>Dikarya</taxon>
        <taxon>Basidiomycota</taxon>
        <taxon>Agaricomycotina</taxon>
        <taxon>Agaricomycetes</taxon>
        <taxon>Agaricomycetidae</taxon>
        <taxon>Boletales</taxon>
        <taxon>Coniophorineae</taxon>
        <taxon>Serpulaceae</taxon>
        <taxon>Serpula</taxon>
    </lineage>
</organism>
<dbReference type="SMART" id="SM01117">
    <property type="entry name" value="Cyt-b5"/>
    <property type="match status" value="1"/>
</dbReference>
<feature type="non-terminal residue" evidence="5">
    <location>
        <position position="1"/>
    </location>
</feature>
<evidence type="ECO:0000256" key="2">
    <source>
        <dbReference type="ARBA" id="ARBA00022723"/>
    </source>
</evidence>